<dbReference type="InterPro" id="IPR045621">
    <property type="entry name" value="BPD_transp_1_N"/>
</dbReference>
<keyword evidence="4 7" id="KW-0812">Transmembrane</keyword>
<keyword evidence="6 7" id="KW-0472">Membrane</keyword>
<feature type="domain" description="ABC transmembrane type-1" evidence="8">
    <location>
        <begin position="96"/>
        <end position="295"/>
    </location>
</feature>
<dbReference type="InterPro" id="IPR000515">
    <property type="entry name" value="MetI-like"/>
</dbReference>
<evidence type="ECO:0000256" key="6">
    <source>
        <dbReference type="ARBA" id="ARBA00023136"/>
    </source>
</evidence>
<protein>
    <recommendedName>
        <fullName evidence="8">ABC transmembrane type-1 domain-containing protein</fullName>
    </recommendedName>
</protein>
<evidence type="ECO:0000256" key="7">
    <source>
        <dbReference type="SAM" id="Phobius"/>
    </source>
</evidence>
<dbReference type="CDD" id="cd06261">
    <property type="entry name" value="TM_PBP2"/>
    <property type="match status" value="1"/>
</dbReference>
<dbReference type="GO" id="GO:0055085">
    <property type="term" value="P:transmembrane transport"/>
    <property type="evidence" value="ECO:0007669"/>
    <property type="project" value="InterPro"/>
</dbReference>
<evidence type="ECO:0000256" key="2">
    <source>
        <dbReference type="ARBA" id="ARBA00022448"/>
    </source>
</evidence>
<dbReference type="PANTHER" id="PTHR30465:SF0">
    <property type="entry name" value="OLIGOPEPTIDE TRANSPORT SYSTEM PERMEASE PROTEIN APPB"/>
    <property type="match status" value="1"/>
</dbReference>
<feature type="transmembrane region" description="Helical" evidence="7">
    <location>
        <begin position="230"/>
        <end position="251"/>
    </location>
</feature>
<dbReference type="GO" id="GO:0005886">
    <property type="term" value="C:plasma membrane"/>
    <property type="evidence" value="ECO:0007669"/>
    <property type="project" value="UniProtKB-SubCell"/>
</dbReference>
<dbReference type="SUPFAM" id="SSF161098">
    <property type="entry name" value="MetI-like"/>
    <property type="match status" value="1"/>
</dbReference>
<feature type="transmembrane region" description="Helical" evidence="7">
    <location>
        <begin position="277"/>
        <end position="302"/>
    </location>
</feature>
<dbReference type="EMBL" id="UINC01097148">
    <property type="protein sequence ID" value="SVC54614.1"/>
    <property type="molecule type" value="Genomic_DNA"/>
</dbReference>
<comment type="subcellular location">
    <subcellularLocation>
        <location evidence="1">Cell membrane</location>
        <topology evidence="1">Multi-pass membrane protein</topology>
    </subcellularLocation>
</comment>
<feature type="transmembrane region" description="Helical" evidence="7">
    <location>
        <begin position="100"/>
        <end position="122"/>
    </location>
</feature>
<evidence type="ECO:0000256" key="1">
    <source>
        <dbReference type="ARBA" id="ARBA00004651"/>
    </source>
</evidence>
<name>A0A382N060_9ZZZZ</name>
<dbReference type="Gene3D" id="1.10.3720.10">
    <property type="entry name" value="MetI-like"/>
    <property type="match status" value="1"/>
</dbReference>
<keyword evidence="3" id="KW-1003">Cell membrane</keyword>
<feature type="transmembrane region" description="Helical" evidence="7">
    <location>
        <begin position="134"/>
        <end position="156"/>
    </location>
</feature>
<dbReference type="Pfam" id="PF00528">
    <property type="entry name" value="BPD_transp_1"/>
    <property type="match status" value="1"/>
</dbReference>
<proteinExistence type="predicted"/>
<dbReference type="PROSITE" id="PS50928">
    <property type="entry name" value="ABC_TM1"/>
    <property type="match status" value="1"/>
</dbReference>
<gene>
    <name evidence="9" type="ORF">METZ01_LOCUS307468</name>
</gene>
<keyword evidence="2" id="KW-0813">Transport</keyword>
<dbReference type="PANTHER" id="PTHR30465">
    <property type="entry name" value="INNER MEMBRANE ABC TRANSPORTER"/>
    <property type="match status" value="1"/>
</dbReference>
<evidence type="ECO:0000313" key="9">
    <source>
        <dbReference type="EMBL" id="SVC54614.1"/>
    </source>
</evidence>
<feature type="transmembrane region" description="Helical" evidence="7">
    <location>
        <begin position="176"/>
        <end position="195"/>
    </location>
</feature>
<accession>A0A382N060</accession>
<evidence type="ECO:0000256" key="5">
    <source>
        <dbReference type="ARBA" id="ARBA00022989"/>
    </source>
</evidence>
<reference evidence="9" key="1">
    <citation type="submission" date="2018-05" db="EMBL/GenBank/DDBJ databases">
        <authorList>
            <person name="Lanie J.A."/>
            <person name="Ng W.-L."/>
            <person name="Kazmierczak K.M."/>
            <person name="Andrzejewski T.M."/>
            <person name="Davidsen T.M."/>
            <person name="Wayne K.J."/>
            <person name="Tettelin H."/>
            <person name="Glass J.I."/>
            <person name="Rusch D."/>
            <person name="Podicherti R."/>
            <person name="Tsui H.-C.T."/>
            <person name="Winkler M.E."/>
        </authorList>
    </citation>
    <scope>NUCLEOTIDE SEQUENCE</scope>
</reference>
<sequence length="309" mass="33876">MWIYITRRLLWLPVLLLMVSAVTFTLGTYGPGDPVRVMLGTKYDEATAERLRSSLGLDRPVIVQYADYVSGAIRGDFGESLRYRGRSVGSLLASKMWVSFQVNLAAMFVSLSIGLPLGFWIAHKQGTWLDPAAVASTLVLMSIPIMVSIPIVLWGLCLKLSLVPCSGWGGFFDLRIIVPAITMGIPGVAGLARLMRASTLDVFGQDFIRTARAKGLSERYIDIRHVLRNAIIPVITILSFSLAGMLTTGFITERLLGIPGVGDFAIQAIFNRDYPVIMAFTLILSTAFVLANLLADIAYSLIDPRIRFS</sequence>
<dbReference type="InterPro" id="IPR035906">
    <property type="entry name" value="MetI-like_sf"/>
</dbReference>
<dbReference type="Pfam" id="PF19300">
    <property type="entry name" value="BPD_transp_1_N"/>
    <property type="match status" value="1"/>
</dbReference>
<evidence type="ECO:0000259" key="8">
    <source>
        <dbReference type="PROSITE" id="PS50928"/>
    </source>
</evidence>
<evidence type="ECO:0000256" key="4">
    <source>
        <dbReference type="ARBA" id="ARBA00022692"/>
    </source>
</evidence>
<organism evidence="9">
    <name type="scientific">marine metagenome</name>
    <dbReference type="NCBI Taxonomy" id="408172"/>
    <lineage>
        <taxon>unclassified sequences</taxon>
        <taxon>metagenomes</taxon>
        <taxon>ecological metagenomes</taxon>
    </lineage>
</organism>
<keyword evidence="5 7" id="KW-1133">Transmembrane helix</keyword>
<evidence type="ECO:0000256" key="3">
    <source>
        <dbReference type="ARBA" id="ARBA00022475"/>
    </source>
</evidence>
<dbReference type="AlphaFoldDB" id="A0A382N060"/>